<keyword evidence="7" id="KW-1185">Reference proteome</keyword>
<dbReference type="SMART" id="SM00382">
    <property type="entry name" value="AAA"/>
    <property type="match status" value="1"/>
</dbReference>
<keyword evidence="2" id="KW-0472">Membrane</keyword>
<dbReference type="SUPFAM" id="SSF52540">
    <property type="entry name" value="P-loop containing nucleoside triphosphate hydrolases"/>
    <property type="match status" value="1"/>
</dbReference>
<evidence type="ECO:0000256" key="2">
    <source>
        <dbReference type="ARBA" id="ARBA00022475"/>
    </source>
</evidence>
<keyword evidence="1" id="KW-0813">Transport</keyword>
<protein>
    <submittedName>
        <fullName evidence="6">ABC transporter ATP-binding protein</fullName>
    </submittedName>
</protein>
<keyword evidence="4 6" id="KW-0067">ATP-binding</keyword>
<dbReference type="InterPro" id="IPR003439">
    <property type="entry name" value="ABC_transporter-like_ATP-bd"/>
</dbReference>
<dbReference type="GO" id="GO:0016887">
    <property type="term" value="F:ATP hydrolysis activity"/>
    <property type="evidence" value="ECO:0007669"/>
    <property type="project" value="InterPro"/>
</dbReference>
<dbReference type="PANTHER" id="PTHR45772:SF9">
    <property type="entry name" value="CONSERVED COMPONENT OF ABC TRANSPORTER FOR NATURAL AMINO ACIDS"/>
    <property type="match status" value="1"/>
</dbReference>
<name>A0A853FYC3_9BURK</name>
<gene>
    <name evidence="6" type="ORF">H0A72_07200</name>
</gene>
<dbReference type="PANTHER" id="PTHR45772">
    <property type="entry name" value="CONSERVED COMPONENT OF ABC TRANSPORTER FOR NATURAL AMINO ACIDS-RELATED"/>
    <property type="match status" value="1"/>
</dbReference>
<evidence type="ECO:0000256" key="1">
    <source>
        <dbReference type="ARBA" id="ARBA00022448"/>
    </source>
</evidence>
<feature type="domain" description="ABC transporter" evidence="5">
    <location>
        <begin position="7"/>
        <end position="247"/>
    </location>
</feature>
<dbReference type="RefSeq" id="WP_180154381.1">
    <property type="nucleotide sequence ID" value="NZ_JACCEM010000003.1"/>
</dbReference>
<dbReference type="InterPro" id="IPR027417">
    <property type="entry name" value="P-loop_NTPase"/>
</dbReference>
<dbReference type="Gene3D" id="3.40.50.300">
    <property type="entry name" value="P-loop containing nucleotide triphosphate hydrolases"/>
    <property type="match status" value="1"/>
</dbReference>
<evidence type="ECO:0000256" key="3">
    <source>
        <dbReference type="ARBA" id="ARBA00022741"/>
    </source>
</evidence>
<accession>A0A853FYC3</accession>
<dbReference type="InterPro" id="IPR051120">
    <property type="entry name" value="ABC_AA/LPS_Transport"/>
</dbReference>
<dbReference type="InterPro" id="IPR003593">
    <property type="entry name" value="AAA+_ATPase"/>
</dbReference>
<dbReference type="Proteomes" id="UP000559809">
    <property type="component" value="Unassembled WGS sequence"/>
</dbReference>
<keyword evidence="3" id="KW-0547">Nucleotide-binding</keyword>
<proteinExistence type="predicted"/>
<dbReference type="Pfam" id="PF00005">
    <property type="entry name" value="ABC_tran"/>
    <property type="match status" value="1"/>
</dbReference>
<organism evidence="6 7">
    <name type="scientific">Parapusillimonas granuli</name>
    <dbReference type="NCBI Taxonomy" id="380911"/>
    <lineage>
        <taxon>Bacteria</taxon>
        <taxon>Pseudomonadati</taxon>
        <taxon>Pseudomonadota</taxon>
        <taxon>Betaproteobacteria</taxon>
        <taxon>Burkholderiales</taxon>
        <taxon>Alcaligenaceae</taxon>
        <taxon>Parapusillimonas</taxon>
    </lineage>
</organism>
<comment type="caution">
    <text evidence="6">The sequence shown here is derived from an EMBL/GenBank/DDBJ whole genome shotgun (WGS) entry which is preliminary data.</text>
</comment>
<sequence length="248" mass="27159">MSRVTVLQSKGLHVEFGGVKAANGVDLDLYEGELASIIGPNGSGKTTFLNLCTGYVRPSKGEVIFAGKDLTRMPPRDITRLGAVRTFQLPQLFTEDTVIQNVLIALAARTGFWNLRALDRPALRSEAMDILAIFGLTPQAERHIHSLPEGVRKLVDIAVSMALSPTLLLMDEPTSGVSSSEKFEIMDILIPILRERKITALLVEHDMELVARYMDRVIVWNAGQVMADGAPDAVLRDERVLRSVVGAI</sequence>
<reference evidence="6 7" key="1">
    <citation type="submission" date="2020-07" db="EMBL/GenBank/DDBJ databases">
        <title>Taxonomic revisions and descriptions of new bacterial species based on genomic comparisons in the high-G+C-content subgroup of the family Alcaligenaceae.</title>
        <authorList>
            <person name="Szabo A."/>
            <person name="Felfoldi T."/>
        </authorList>
    </citation>
    <scope>NUCLEOTIDE SEQUENCE [LARGE SCALE GENOMIC DNA]</scope>
    <source>
        <strain evidence="6 7">LMG 24012</strain>
    </source>
</reference>
<dbReference type="CDD" id="cd03219">
    <property type="entry name" value="ABC_Mj1267_LivG_branched"/>
    <property type="match status" value="1"/>
</dbReference>
<dbReference type="EMBL" id="JACCEM010000003">
    <property type="protein sequence ID" value="NYT49097.1"/>
    <property type="molecule type" value="Genomic_DNA"/>
</dbReference>
<evidence type="ECO:0000313" key="7">
    <source>
        <dbReference type="Proteomes" id="UP000559809"/>
    </source>
</evidence>
<evidence type="ECO:0000259" key="5">
    <source>
        <dbReference type="PROSITE" id="PS50893"/>
    </source>
</evidence>
<dbReference type="GO" id="GO:0005524">
    <property type="term" value="F:ATP binding"/>
    <property type="evidence" value="ECO:0007669"/>
    <property type="project" value="UniProtKB-KW"/>
</dbReference>
<evidence type="ECO:0000313" key="6">
    <source>
        <dbReference type="EMBL" id="NYT49097.1"/>
    </source>
</evidence>
<dbReference type="AlphaFoldDB" id="A0A853FYC3"/>
<dbReference type="PROSITE" id="PS50893">
    <property type="entry name" value="ABC_TRANSPORTER_2"/>
    <property type="match status" value="1"/>
</dbReference>
<keyword evidence="2" id="KW-1003">Cell membrane</keyword>
<evidence type="ECO:0000256" key="4">
    <source>
        <dbReference type="ARBA" id="ARBA00022840"/>
    </source>
</evidence>
<dbReference type="GO" id="GO:0005886">
    <property type="term" value="C:plasma membrane"/>
    <property type="evidence" value="ECO:0007669"/>
    <property type="project" value="TreeGrafter"/>
</dbReference>